<evidence type="ECO:0000256" key="2">
    <source>
        <dbReference type="ARBA" id="ARBA00005806"/>
    </source>
</evidence>
<keyword evidence="5" id="KW-1185">Reference proteome</keyword>
<protein>
    <submittedName>
        <fullName evidence="4">2-hydroxyacyl-CoA dehydratase</fullName>
    </submittedName>
</protein>
<dbReference type="Gene3D" id="3.40.50.11890">
    <property type="match status" value="1"/>
</dbReference>
<gene>
    <name evidence="4" type="ORF">GH810_07515</name>
</gene>
<dbReference type="Proteomes" id="UP000616595">
    <property type="component" value="Unassembled WGS sequence"/>
</dbReference>
<dbReference type="GO" id="GO:0051536">
    <property type="term" value="F:iron-sulfur cluster binding"/>
    <property type="evidence" value="ECO:0007669"/>
    <property type="project" value="UniProtKB-KW"/>
</dbReference>
<reference evidence="4" key="1">
    <citation type="submission" date="2019-10" db="EMBL/GenBank/DDBJ databases">
        <authorList>
            <person name="Ross D.E."/>
            <person name="Gulliver D."/>
        </authorList>
    </citation>
    <scope>NUCLEOTIDE SEQUENCE</scope>
    <source>
        <strain evidence="4">DER-2019</strain>
    </source>
</reference>
<dbReference type="PANTHER" id="PTHR30548">
    <property type="entry name" value="2-HYDROXYGLUTARYL-COA DEHYDRATASE, D-COMPONENT-RELATED"/>
    <property type="match status" value="1"/>
</dbReference>
<sequence>MKLQTELPEIFEEFAEARRNGFLAVKKIKDQKIPVIGIFCTYFPQEMALAMGAATVSLCASSDETISEAEKDLPRNLCPLIKSSYGFGKTDKCPYFYFSDLVVGETTCDGKKKMYEYLREFKPVHVMELPNSQSEEGYKLWKSEIIRLKETLEKQFGVTITEEDVKEAIVVKNKERKALKEFYELSKLDPVPMLGQDVFKVISGTTFEFDRKSIPEKLEAVKEKVLAEYKKEKKYSQKPRILLTGCPIGGATEKVIKAIEDNGAVVVAFENCSGAKAVEEMVDESNPDVYAALAEKYLNIGCSCMTPNPNRIKMLDRMIDEYQVDGVVDMILTACHTYNVETLSIKRFVNDKKEKSYMSIETDFSQSDVGQLNTRMAAFIEML</sequence>
<evidence type="ECO:0000256" key="3">
    <source>
        <dbReference type="ARBA" id="ARBA00023014"/>
    </source>
</evidence>
<dbReference type="InterPro" id="IPR047678">
    <property type="entry name" value="YjiM-like"/>
</dbReference>
<proteinExistence type="inferred from homology"/>
<accession>A0A923KWK4</accession>
<dbReference type="RefSeq" id="WP_148567492.1">
    <property type="nucleotide sequence ID" value="NZ_RXYA01000010.1"/>
</dbReference>
<dbReference type="InterPro" id="IPR010327">
    <property type="entry name" value="FldB/FldC_alpha/beta"/>
</dbReference>
<dbReference type="EMBL" id="WJBD01000007">
    <property type="protein sequence ID" value="MBC3888153.1"/>
    <property type="molecule type" value="Genomic_DNA"/>
</dbReference>
<keyword evidence="3" id="KW-0479">Metal-binding</keyword>
<evidence type="ECO:0000313" key="5">
    <source>
        <dbReference type="Proteomes" id="UP000616595"/>
    </source>
</evidence>
<keyword evidence="3" id="KW-0411">Iron-sulfur</keyword>
<comment type="cofactor">
    <cofactor evidence="1">
        <name>[4Fe-4S] cluster</name>
        <dbReference type="ChEBI" id="CHEBI:49883"/>
    </cofactor>
</comment>
<dbReference type="Gene3D" id="1.20.1270.370">
    <property type="match status" value="1"/>
</dbReference>
<evidence type="ECO:0000256" key="1">
    <source>
        <dbReference type="ARBA" id="ARBA00001966"/>
    </source>
</evidence>
<dbReference type="Gene3D" id="3.40.50.11900">
    <property type="match status" value="1"/>
</dbReference>
<dbReference type="PANTHER" id="PTHR30548:SF6">
    <property type="entry name" value="DEHYDRATASE SUBUNIT YJIM-RELATED"/>
    <property type="match status" value="1"/>
</dbReference>
<keyword evidence="3" id="KW-0408">Iron</keyword>
<organism evidence="4 5">
    <name type="scientific">Acetobacterium paludosum</name>
    <dbReference type="NCBI Taxonomy" id="52693"/>
    <lineage>
        <taxon>Bacteria</taxon>
        <taxon>Bacillati</taxon>
        <taxon>Bacillota</taxon>
        <taxon>Clostridia</taxon>
        <taxon>Eubacteriales</taxon>
        <taxon>Eubacteriaceae</taxon>
        <taxon>Acetobacterium</taxon>
    </lineage>
</organism>
<name>A0A923KWK4_9FIRM</name>
<dbReference type="GO" id="GO:0016836">
    <property type="term" value="F:hydro-lyase activity"/>
    <property type="evidence" value="ECO:0007669"/>
    <property type="project" value="UniProtKB-ARBA"/>
</dbReference>
<dbReference type="NCBIfam" id="NF040772">
    <property type="entry name" value="double_cubane"/>
    <property type="match status" value="1"/>
</dbReference>
<evidence type="ECO:0000313" key="4">
    <source>
        <dbReference type="EMBL" id="MBC3888153.1"/>
    </source>
</evidence>
<comment type="similarity">
    <text evidence="2">Belongs to the FldB/FldC dehydratase alpha/beta subunit family.</text>
</comment>
<dbReference type="AlphaFoldDB" id="A0A923KWK4"/>
<comment type="caution">
    <text evidence="4">The sequence shown here is derived from an EMBL/GenBank/DDBJ whole genome shotgun (WGS) entry which is preliminary data.</text>
</comment>
<dbReference type="Pfam" id="PF06050">
    <property type="entry name" value="HGD-D"/>
    <property type="match status" value="1"/>
</dbReference>
<dbReference type="OrthoDB" id="9810278at2"/>
<reference evidence="4" key="2">
    <citation type="submission" date="2020-10" db="EMBL/GenBank/DDBJ databases">
        <title>Comparative genomics of the Acetobacterium genus.</title>
        <authorList>
            <person name="Marshall C."/>
            <person name="May H."/>
            <person name="Norman S."/>
        </authorList>
    </citation>
    <scope>NUCLEOTIDE SEQUENCE</scope>
    <source>
        <strain evidence="4">DER-2019</strain>
    </source>
</reference>